<keyword evidence="3 4" id="KW-0961">Cell wall biogenesis/degradation</keyword>
<dbReference type="InterPro" id="IPR013815">
    <property type="entry name" value="ATP_grasp_subdomain_1"/>
</dbReference>
<protein>
    <recommendedName>
        <fullName evidence="4">D-alanine--D-alanine ligase</fullName>
        <ecNumber evidence="4">6.3.2.4</ecNumber>
    </recommendedName>
    <alternativeName>
        <fullName evidence="4">D-Ala-D-Ala ligase</fullName>
    </alternativeName>
    <alternativeName>
        <fullName evidence="4">D-alanylalanine synthetase</fullName>
    </alternativeName>
</protein>
<evidence type="ECO:0000313" key="7">
    <source>
        <dbReference type="EMBL" id="MDP9864104.1"/>
    </source>
</evidence>
<keyword evidence="2 4" id="KW-0436">Ligase</keyword>
<accession>A0ABT9R4F8</accession>
<keyword evidence="4" id="KW-0963">Cytoplasm</keyword>
<dbReference type="InterPro" id="IPR011095">
    <property type="entry name" value="Dala_Dala_lig_C"/>
</dbReference>
<name>A0ABT9R4F8_9ACTN</name>
<keyword evidence="5" id="KW-0067">ATP-binding</keyword>
<dbReference type="PANTHER" id="PTHR23132:SF23">
    <property type="entry name" value="D-ALANINE--D-ALANINE LIGASE B"/>
    <property type="match status" value="1"/>
</dbReference>
<dbReference type="Gene3D" id="3.30.1490.20">
    <property type="entry name" value="ATP-grasp fold, A domain"/>
    <property type="match status" value="1"/>
</dbReference>
<dbReference type="PIRSF" id="PIRSF039102">
    <property type="entry name" value="Ddl/VanB"/>
    <property type="match status" value="1"/>
</dbReference>
<keyword evidence="4" id="KW-0573">Peptidoglycan synthesis</keyword>
<evidence type="ECO:0000313" key="8">
    <source>
        <dbReference type="Proteomes" id="UP001230426"/>
    </source>
</evidence>
<evidence type="ECO:0000256" key="5">
    <source>
        <dbReference type="PROSITE-ProRule" id="PRU00409"/>
    </source>
</evidence>
<evidence type="ECO:0000256" key="4">
    <source>
        <dbReference type="HAMAP-Rule" id="MF_00047"/>
    </source>
</evidence>
<keyword evidence="5" id="KW-0547">Nucleotide-binding</keyword>
<dbReference type="Pfam" id="PF07478">
    <property type="entry name" value="Dala_Dala_lig_C"/>
    <property type="match status" value="1"/>
</dbReference>
<dbReference type="Gene3D" id="3.40.50.20">
    <property type="match status" value="1"/>
</dbReference>
<proteinExistence type="inferred from homology"/>
<dbReference type="NCBIfam" id="NF002378">
    <property type="entry name" value="PRK01372.1"/>
    <property type="match status" value="1"/>
</dbReference>
<gene>
    <name evidence="4" type="primary">ddl</name>
    <name evidence="7" type="ORF">J2S55_003370</name>
</gene>
<keyword evidence="8" id="KW-1185">Reference proteome</keyword>
<organism evidence="7 8">
    <name type="scientific">Streptosporangium brasiliense</name>
    <dbReference type="NCBI Taxonomy" id="47480"/>
    <lineage>
        <taxon>Bacteria</taxon>
        <taxon>Bacillati</taxon>
        <taxon>Actinomycetota</taxon>
        <taxon>Actinomycetes</taxon>
        <taxon>Streptosporangiales</taxon>
        <taxon>Streptosporangiaceae</taxon>
        <taxon>Streptosporangium</taxon>
    </lineage>
</organism>
<dbReference type="RefSeq" id="WP_306861580.1">
    <property type="nucleotide sequence ID" value="NZ_JAUSRB010000002.1"/>
</dbReference>
<comment type="pathway">
    <text evidence="4">Cell wall biogenesis; peptidoglycan biosynthesis.</text>
</comment>
<keyword evidence="4" id="KW-0133">Cell shape</keyword>
<reference evidence="7 8" key="1">
    <citation type="submission" date="2023-07" db="EMBL/GenBank/DDBJ databases">
        <title>Sequencing the genomes of 1000 actinobacteria strains.</title>
        <authorList>
            <person name="Klenk H.-P."/>
        </authorList>
    </citation>
    <scope>NUCLEOTIDE SEQUENCE [LARGE SCALE GENOMIC DNA]</scope>
    <source>
        <strain evidence="7 8">DSM 44109</strain>
    </source>
</reference>
<dbReference type="EMBL" id="JAUSRB010000002">
    <property type="protein sequence ID" value="MDP9864104.1"/>
    <property type="molecule type" value="Genomic_DNA"/>
</dbReference>
<dbReference type="PROSITE" id="PS50975">
    <property type="entry name" value="ATP_GRASP"/>
    <property type="match status" value="1"/>
</dbReference>
<dbReference type="Proteomes" id="UP001230426">
    <property type="component" value="Unassembled WGS sequence"/>
</dbReference>
<evidence type="ECO:0000259" key="6">
    <source>
        <dbReference type="PROSITE" id="PS50975"/>
    </source>
</evidence>
<comment type="catalytic activity">
    <reaction evidence="4">
        <text>2 D-alanine + ATP = D-alanyl-D-alanine + ADP + phosphate + H(+)</text>
        <dbReference type="Rhea" id="RHEA:11224"/>
        <dbReference type="ChEBI" id="CHEBI:15378"/>
        <dbReference type="ChEBI" id="CHEBI:30616"/>
        <dbReference type="ChEBI" id="CHEBI:43474"/>
        <dbReference type="ChEBI" id="CHEBI:57416"/>
        <dbReference type="ChEBI" id="CHEBI:57822"/>
        <dbReference type="ChEBI" id="CHEBI:456216"/>
        <dbReference type="EC" id="6.3.2.4"/>
    </reaction>
</comment>
<comment type="caution">
    <text evidence="7">The sequence shown here is derived from an EMBL/GenBank/DDBJ whole genome shotgun (WGS) entry which is preliminary data.</text>
</comment>
<dbReference type="SUPFAM" id="SSF52440">
    <property type="entry name" value="PreATP-grasp domain"/>
    <property type="match status" value="1"/>
</dbReference>
<feature type="domain" description="ATP-grasp" evidence="6">
    <location>
        <begin position="103"/>
        <end position="310"/>
    </location>
</feature>
<dbReference type="InterPro" id="IPR005905">
    <property type="entry name" value="D_ala_D_ala"/>
</dbReference>
<dbReference type="HAMAP" id="MF_00047">
    <property type="entry name" value="Dala_Dala_lig"/>
    <property type="match status" value="1"/>
</dbReference>
<dbReference type="EC" id="6.3.2.4" evidence="4"/>
<comment type="function">
    <text evidence="4">Cell wall formation.</text>
</comment>
<evidence type="ECO:0000256" key="3">
    <source>
        <dbReference type="ARBA" id="ARBA00023316"/>
    </source>
</evidence>
<comment type="similarity">
    <text evidence="1 4">Belongs to the D-alanine--D-alanine ligase family.</text>
</comment>
<dbReference type="Pfam" id="PF01820">
    <property type="entry name" value="Dala_Dala_lig_N"/>
    <property type="match status" value="1"/>
</dbReference>
<sequence length="318" mass="33116">MSDLGYVLVLAGGLSYEREVSLRSGRRVSEVLRNAGIVVETRDTDASLVPSILADPPDAVFVTLHGGAGEDGAIRSVLELLSVPYVGAGPDACRVAFDKPTAKTVVRSVGLRTPDSVTLPKETFHDLGASTVLTRIVERLGLPLFVKPSRGGSALGASTVRTAEDLPAAMVGCFAYGDTALIERCVEGVEVGVAVVDLGEGPVALPPVEIVPDKGVYDYAARYTAGHTEFFAPARLSPEALAACAEMAVTAHTALGLRDISRTDLIVDRDGLPHFLEVNVAPGMTETSLLPMAVEAAGDDLGTVCRVLLERAAARGAA</sequence>
<dbReference type="InterPro" id="IPR011127">
    <property type="entry name" value="Dala_Dala_lig_N"/>
</dbReference>
<evidence type="ECO:0000256" key="1">
    <source>
        <dbReference type="ARBA" id="ARBA00010871"/>
    </source>
</evidence>
<dbReference type="Gene3D" id="3.30.470.20">
    <property type="entry name" value="ATP-grasp fold, B domain"/>
    <property type="match status" value="1"/>
</dbReference>
<evidence type="ECO:0000256" key="2">
    <source>
        <dbReference type="ARBA" id="ARBA00022598"/>
    </source>
</evidence>
<dbReference type="InterPro" id="IPR016185">
    <property type="entry name" value="PreATP-grasp_dom_sf"/>
</dbReference>
<dbReference type="PANTHER" id="PTHR23132">
    <property type="entry name" value="D-ALANINE--D-ALANINE LIGASE"/>
    <property type="match status" value="1"/>
</dbReference>
<dbReference type="InterPro" id="IPR011761">
    <property type="entry name" value="ATP-grasp"/>
</dbReference>
<comment type="subcellular location">
    <subcellularLocation>
        <location evidence="4">Cytoplasm</location>
    </subcellularLocation>
</comment>
<dbReference type="SUPFAM" id="SSF56059">
    <property type="entry name" value="Glutathione synthetase ATP-binding domain-like"/>
    <property type="match status" value="1"/>
</dbReference>
<dbReference type="GO" id="GO:0008716">
    <property type="term" value="F:D-alanine-D-alanine ligase activity"/>
    <property type="evidence" value="ECO:0007669"/>
    <property type="project" value="UniProtKB-EC"/>
</dbReference>